<dbReference type="PANTHER" id="PTHR23308">
    <property type="entry name" value="NUCLEAR INHIBITOR OF PROTEIN PHOSPHATASE-1"/>
    <property type="match status" value="1"/>
</dbReference>
<gene>
    <name evidence="3" type="ORF">IDM49_07665</name>
</gene>
<dbReference type="Pfam" id="PF00498">
    <property type="entry name" value="FHA"/>
    <property type="match status" value="1"/>
</dbReference>
<dbReference type="SUPFAM" id="SSF49879">
    <property type="entry name" value="SMAD/FHA domain"/>
    <property type="match status" value="1"/>
</dbReference>
<sequence>MTQNHEAHPATSTISLGNVESLGNNTFALTPEESDTIATLPAGSALLIGIEGQVKGTRFLLTVEQDQNGADQPIVAGRKPTSDIFLDDVTVSREHAVFVPNAGTFILTDGNSLNGTYVNGDRVEEAILKNGDEIRIGKFHFAFYLGARQN</sequence>
<keyword evidence="1" id="KW-0597">Phosphoprotein</keyword>
<dbReference type="GeneID" id="96624114"/>
<proteinExistence type="predicted"/>
<reference evidence="3 4" key="1">
    <citation type="submission" date="2020-09" db="EMBL/GenBank/DDBJ databases">
        <title>Investigation of environmental microbes.</title>
        <authorList>
            <person name="Ou Y."/>
            <person name="Kang Q."/>
        </authorList>
    </citation>
    <scope>NUCLEOTIDE SEQUENCE [LARGE SCALE GENOMIC DNA]</scope>
    <source>
        <strain evidence="3 4">KJZ-14</strain>
    </source>
</reference>
<accession>A0A7H2BBT2</accession>
<dbReference type="SMART" id="SM00240">
    <property type="entry name" value="FHA"/>
    <property type="match status" value="1"/>
</dbReference>
<dbReference type="RefSeq" id="WP_168615152.1">
    <property type="nucleotide sequence ID" value="NZ_BAAAOX010000049.1"/>
</dbReference>
<dbReference type="Proteomes" id="UP000516404">
    <property type="component" value="Chromosome"/>
</dbReference>
<evidence type="ECO:0000313" key="3">
    <source>
        <dbReference type="EMBL" id="QNV37128.1"/>
    </source>
</evidence>
<dbReference type="KEGG" id="rter:IDM49_07665"/>
<organism evidence="3 4">
    <name type="scientific">Rothia terrae</name>
    <dbReference type="NCBI Taxonomy" id="396015"/>
    <lineage>
        <taxon>Bacteria</taxon>
        <taxon>Bacillati</taxon>
        <taxon>Actinomycetota</taxon>
        <taxon>Actinomycetes</taxon>
        <taxon>Micrococcales</taxon>
        <taxon>Micrococcaceae</taxon>
        <taxon>Rothia</taxon>
    </lineage>
</organism>
<dbReference type="AlphaFoldDB" id="A0A7H2BBT2"/>
<dbReference type="InterPro" id="IPR000253">
    <property type="entry name" value="FHA_dom"/>
</dbReference>
<evidence type="ECO:0000313" key="4">
    <source>
        <dbReference type="Proteomes" id="UP000516404"/>
    </source>
</evidence>
<dbReference type="Gene3D" id="2.60.200.20">
    <property type="match status" value="1"/>
</dbReference>
<dbReference type="InterPro" id="IPR008984">
    <property type="entry name" value="SMAD_FHA_dom_sf"/>
</dbReference>
<evidence type="ECO:0000259" key="2">
    <source>
        <dbReference type="PROSITE" id="PS50006"/>
    </source>
</evidence>
<dbReference type="EMBL" id="CP061539">
    <property type="protein sequence ID" value="QNV37128.1"/>
    <property type="molecule type" value="Genomic_DNA"/>
</dbReference>
<keyword evidence="4" id="KW-1185">Reference proteome</keyword>
<dbReference type="InterPro" id="IPR050923">
    <property type="entry name" value="Cell_Proc_Reg/RNA_Proc"/>
</dbReference>
<dbReference type="PROSITE" id="PS50006">
    <property type="entry name" value="FHA_DOMAIN"/>
    <property type="match status" value="1"/>
</dbReference>
<evidence type="ECO:0000256" key="1">
    <source>
        <dbReference type="ARBA" id="ARBA00022553"/>
    </source>
</evidence>
<protein>
    <submittedName>
        <fullName evidence="3">FHA domain-containing protein</fullName>
    </submittedName>
</protein>
<feature type="domain" description="FHA" evidence="2">
    <location>
        <begin position="74"/>
        <end position="123"/>
    </location>
</feature>
<name>A0A7H2BBT2_9MICC</name>